<dbReference type="AlphaFoldDB" id="A0A7J7J2V8"/>
<gene>
    <name evidence="6" type="ORF">EB796_021921</name>
</gene>
<keyword evidence="7" id="KW-1185">Reference proteome</keyword>
<evidence type="ECO:0000313" key="7">
    <source>
        <dbReference type="Proteomes" id="UP000593567"/>
    </source>
</evidence>
<dbReference type="InterPro" id="IPR011701">
    <property type="entry name" value="MFS"/>
</dbReference>
<evidence type="ECO:0000256" key="2">
    <source>
        <dbReference type="ARBA" id="ARBA00022692"/>
    </source>
</evidence>
<evidence type="ECO:0000256" key="1">
    <source>
        <dbReference type="ARBA" id="ARBA00004141"/>
    </source>
</evidence>
<keyword evidence="3 5" id="KW-1133">Transmembrane helix</keyword>
<comment type="caution">
    <text evidence="6">The sequence shown here is derived from an EMBL/GenBank/DDBJ whole genome shotgun (WGS) entry which is preliminary data.</text>
</comment>
<dbReference type="PANTHER" id="PTHR24064">
    <property type="entry name" value="SOLUTE CARRIER FAMILY 22 MEMBER"/>
    <property type="match status" value="1"/>
</dbReference>
<organism evidence="6 7">
    <name type="scientific">Bugula neritina</name>
    <name type="common">Brown bryozoan</name>
    <name type="synonym">Sertularia neritina</name>
    <dbReference type="NCBI Taxonomy" id="10212"/>
    <lineage>
        <taxon>Eukaryota</taxon>
        <taxon>Metazoa</taxon>
        <taxon>Spiralia</taxon>
        <taxon>Lophotrochozoa</taxon>
        <taxon>Bryozoa</taxon>
        <taxon>Gymnolaemata</taxon>
        <taxon>Cheilostomatida</taxon>
        <taxon>Flustrina</taxon>
        <taxon>Buguloidea</taxon>
        <taxon>Bugulidae</taxon>
        <taxon>Bugula</taxon>
    </lineage>
</organism>
<feature type="transmembrane region" description="Helical" evidence="5">
    <location>
        <begin position="213"/>
        <end position="233"/>
    </location>
</feature>
<evidence type="ECO:0000256" key="4">
    <source>
        <dbReference type="ARBA" id="ARBA00023136"/>
    </source>
</evidence>
<keyword evidence="4 5" id="KW-0472">Membrane</keyword>
<dbReference type="InterPro" id="IPR036259">
    <property type="entry name" value="MFS_trans_sf"/>
</dbReference>
<evidence type="ECO:0000313" key="6">
    <source>
        <dbReference type="EMBL" id="KAF6019778.1"/>
    </source>
</evidence>
<dbReference type="SUPFAM" id="SSF103473">
    <property type="entry name" value="MFS general substrate transporter"/>
    <property type="match status" value="1"/>
</dbReference>
<protein>
    <submittedName>
        <fullName evidence="6">Uncharacterized protein</fullName>
    </submittedName>
</protein>
<dbReference type="Gene3D" id="1.20.1250.20">
    <property type="entry name" value="MFS general substrate transporter like domains"/>
    <property type="match status" value="1"/>
</dbReference>
<name>A0A7J7J2V8_BUGNE</name>
<reference evidence="6" key="1">
    <citation type="submission" date="2020-06" db="EMBL/GenBank/DDBJ databases">
        <title>Draft genome of Bugula neritina, a colonial animal packing powerful symbionts and potential medicines.</title>
        <authorList>
            <person name="Rayko M."/>
        </authorList>
    </citation>
    <scope>NUCLEOTIDE SEQUENCE [LARGE SCALE GENOMIC DNA]</scope>
    <source>
        <strain evidence="6">Kwan_BN1</strain>
    </source>
</reference>
<dbReference type="GO" id="GO:0022857">
    <property type="term" value="F:transmembrane transporter activity"/>
    <property type="evidence" value="ECO:0007669"/>
    <property type="project" value="InterPro"/>
</dbReference>
<feature type="transmembrane region" description="Helical" evidence="5">
    <location>
        <begin position="20"/>
        <end position="42"/>
    </location>
</feature>
<feature type="transmembrane region" description="Helical" evidence="5">
    <location>
        <begin position="153"/>
        <end position="175"/>
    </location>
</feature>
<dbReference type="EMBL" id="VXIV02003213">
    <property type="protein sequence ID" value="KAF6019778.1"/>
    <property type="molecule type" value="Genomic_DNA"/>
</dbReference>
<evidence type="ECO:0000256" key="3">
    <source>
        <dbReference type="ARBA" id="ARBA00022989"/>
    </source>
</evidence>
<dbReference type="Pfam" id="PF07690">
    <property type="entry name" value="MFS_1"/>
    <property type="match status" value="1"/>
</dbReference>
<dbReference type="GO" id="GO:0016020">
    <property type="term" value="C:membrane"/>
    <property type="evidence" value="ECO:0007669"/>
    <property type="project" value="UniProtKB-SubCell"/>
</dbReference>
<keyword evidence="2 5" id="KW-0812">Transmembrane</keyword>
<accession>A0A7J7J2V8</accession>
<dbReference type="OrthoDB" id="5296287at2759"/>
<comment type="subcellular location">
    <subcellularLocation>
        <location evidence="1">Membrane</location>
        <topology evidence="1">Multi-pass membrane protein</topology>
    </subcellularLocation>
</comment>
<evidence type="ECO:0000256" key="5">
    <source>
        <dbReference type="SAM" id="Phobius"/>
    </source>
</evidence>
<sequence length="313" mass="35261">MVSKIDILLENVGALGRYQWQQLVLCALGPTTSALHFMAIVFHSLTPNHRCKLPDLENDTFSPFSEVHNQSIYQWIPVDKDGILDSCKIYTNNNETVECEEHVFDKSVYWGVTLNERVSKTMFGRKVSYVGCLVVGGAAGIVAAFSVNYYMFAAFRFVIGMCFIGQAVAVHVINMEIIGPSARTYGIAYRSLLFPLGVMLTSLLAYYLQDWNWFQIAISVIPLALSLPLIFLLKETPHYLVTKGKHKEAENMFLHMASVNGKTLAENFMDELKEDEEAAVTEKVKDIFKAPVLLKRTGVFCYLWFTAGLSYYG</sequence>
<dbReference type="Proteomes" id="UP000593567">
    <property type="component" value="Unassembled WGS sequence"/>
</dbReference>
<feature type="transmembrane region" description="Helical" evidence="5">
    <location>
        <begin position="127"/>
        <end position="147"/>
    </location>
</feature>
<proteinExistence type="predicted"/>
<feature type="transmembrane region" description="Helical" evidence="5">
    <location>
        <begin position="187"/>
        <end position="207"/>
    </location>
</feature>